<dbReference type="Pfam" id="PF00069">
    <property type="entry name" value="Pkinase"/>
    <property type="match status" value="1"/>
</dbReference>
<feature type="region of interest" description="Disordered" evidence="4">
    <location>
        <begin position="564"/>
        <end position="592"/>
    </location>
</feature>
<comment type="caution">
    <text evidence="6">The sequence shown here is derived from an EMBL/GenBank/DDBJ whole genome shotgun (WGS) entry which is preliminary data.</text>
</comment>
<evidence type="ECO:0000313" key="7">
    <source>
        <dbReference type="Proteomes" id="UP000826234"/>
    </source>
</evidence>
<evidence type="ECO:0000313" key="6">
    <source>
        <dbReference type="EMBL" id="KAH0626629.1"/>
    </source>
</evidence>
<keyword evidence="1 3" id="KW-0547">Nucleotide-binding</keyword>
<keyword evidence="2 3" id="KW-0067">ATP-binding</keyword>
<dbReference type="InterPro" id="IPR000719">
    <property type="entry name" value="Prot_kinase_dom"/>
</dbReference>
<proteinExistence type="predicted"/>
<dbReference type="PROSITE" id="PS50011">
    <property type="entry name" value="PROTEIN_KINASE_DOM"/>
    <property type="match status" value="1"/>
</dbReference>
<feature type="compositionally biased region" description="Polar residues" evidence="4">
    <location>
        <begin position="570"/>
        <end position="592"/>
    </location>
</feature>
<accession>A0ABQ7TAT7</accession>
<dbReference type="InterPro" id="IPR017441">
    <property type="entry name" value="Protein_kinase_ATP_BS"/>
</dbReference>
<evidence type="ECO:0000256" key="2">
    <source>
        <dbReference type="ARBA" id="ARBA00022840"/>
    </source>
</evidence>
<evidence type="ECO:0000256" key="4">
    <source>
        <dbReference type="SAM" id="MobiDB-lite"/>
    </source>
</evidence>
<dbReference type="PROSITE" id="PS00108">
    <property type="entry name" value="PROTEIN_KINASE_ST"/>
    <property type="match status" value="1"/>
</dbReference>
<evidence type="ECO:0000259" key="5">
    <source>
        <dbReference type="PROSITE" id="PS50011"/>
    </source>
</evidence>
<dbReference type="SUPFAM" id="SSF56112">
    <property type="entry name" value="Protein kinase-like (PK-like)"/>
    <property type="match status" value="1"/>
</dbReference>
<organism evidence="6 7">
    <name type="scientific">Phrynosoma platyrhinos</name>
    <name type="common">Desert horned lizard</name>
    <dbReference type="NCBI Taxonomy" id="52577"/>
    <lineage>
        <taxon>Eukaryota</taxon>
        <taxon>Metazoa</taxon>
        <taxon>Chordata</taxon>
        <taxon>Craniata</taxon>
        <taxon>Vertebrata</taxon>
        <taxon>Euteleostomi</taxon>
        <taxon>Lepidosauria</taxon>
        <taxon>Squamata</taxon>
        <taxon>Bifurcata</taxon>
        <taxon>Unidentata</taxon>
        <taxon>Episquamata</taxon>
        <taxon>Toxicofera</taxon>
        <taxon>Iguania</taxon>
        <taxon>Phrynosomatidae</taxon>
        <taxon>Phrynosomatinae</taxon>
        <taxon>Phrynosoma</taxon>
    </lineage>
</organism>
<evidence type="ECO:0000256" key="1">
    <source>
        <dbReference type="ARBA" id="ARBA00022741"/>
    </source>
</evidence>
<dbReference type="PANTHER" id="PTHR24359">
    <property type="entry name" value="SERINE/THREONINE-PROTEIN KINASE SBK1"/>
    <property type="match status" value="1"/>
</dbReference>
<dbReference type="Gene3D" id="1.10.510.10">
    <property type="entry name" value="Transferase(Phosphotransferase) domain 1"/>
    <property type="match status" value="1"/>
</dbReference>
<dbReference type="PROSITE" id="PS00107">
    <property type="entry name" value="PROTEIN_KINASE_ATP"/>
    <property type="match status" value="1"/>
</dbReference>
<dbReference type="Proteomes" id="UP000826234">
    <property type="component" value="Unassembled WGS sequence"/>
</dbReference>
<sequence>MTHVAFPSQWERLESARTASVLTSATDRLSAERKLIVLQHSAYPVQRDQTKAEANGPALGRMTLGQTDAIAQERQVTTGEWPPAVLSQEPSITAQKCLPNQGKALEIRGWGRAITTQHSLQDRSFLQEIIKSTRIGVTRCRMVAVVAADGPNPFPPSASPAYLASHRKNPGGWEDSCYLMMIHNSEYQAHQAQTWPAVYSVAEADSSSVENPEDMEDNEEFLEKLMSITSDSLPQLEVEERYSIAKELGSGSYGHVLQVQHCERGTIMALKIMSKERTGRREFLREYCISLCLSSHHALIRTIGSAFETSTHYGFAQELAPAGDLCAILNSEEGLPEVQVKRCAAQLAEALDFMHGKALVHRDIKLDNVLLFDRECCHVKLADFGLTRLEGTQIAAMSGTLPYSPPELCLLEGTETLTLDSSLDVWAFGVLLFCLCTGCFPWDVAMSPDPQFEEFGIWQNRTVPGEAPGLWKTFTTHLLEMFRRLMTTDPNRRSPAIEVHKYLRLPWRVNTCSETQNHLGDALKGAGSDGFLNVPTENNVDPDSISKGNGIGQMQPEVIVSEKTHAIQMGPSSGSNSNPQEGSRLTESGLQP</sequence>
<dbReference type="EMBL" id="JAIPUX010000521">
    <property type="protein sequence ID" value="KAH0626629.1"/>
    <property type="molecule type" value="Genomic_DNA"/>
</dbReference>
<keyword evidence="7" id="KW-1185">Reference proteome</keyword>
<dbReference type="InterPro" id="IPR011009">
    <property type="entry name" value="Kinase-like_dom_sf"/>
</dbReference>
<dbReference type="InterPro" id="IPR008271">
    <property type="entry name" value="Ser/Thr_kinase_AS"/>
</dbReference>
<dbReference type="PANTHER" id="PTHR24359:SF39">
    <property type="entry name" value="PROTEIN KINASE DOMAIN-CONTAINING PROTEIN"/>
    <property type="match status" value="1"/>
</dbReference>
<feature type="domain" description="Protein kinase" evidence="5">
    <location>
        <begin position="242"/>
        <end position="503"/>
    </location>
</feature>
<gene>
    <name evidence="6" type="ORF">JD844_001717</name>
</gene>
<dbReference type="SMART" id="SM00220">
    <property type="entry name" value="S_TKc"/>
    <property type="match status" value="1"/>
</dbReference>
<reference evidence="6 7" key="1">
    <citation type="journal article" date="2022" name="Gigascience">
        <title>A chromosome-level genome assembly and annotation of the desert horned lizard, Phrynosoma platyrhinos, provides insight into chromosomal rearrangements among reptiles.</title>
        <authorList>
            <person name="Koochekian N."/>
            <person name="Ascanio A."/>
            <person name="Farleigh K."/>
            <person name="Card D.C."/>
            <person name="Schield D.R."/>
            <person name="Castoe T.A."/>
            <person name="Jezkova T."/>
        </authorList>
    </citation>
    <scope>NUCLEOTIDE SEQUENCE [LARGE SCALE GENOMIC DNA]</scope>
    <source>
        <strain evidence="6">NK-2021</strain>
    </source>
</reference>
<protein>
    <recommendedName>
        <fullName evidence="5">Protein kinase domain-containing protein</fullName>
    </recommendedName>
</protein>
<name>A0ABQ7TAT7_PHRPL</name>
<evidence type="ECO:0000256" key="3">
    <source>
        <dbReference type="PROSITE-ProRule" id="PRU10141"/>
    </source>
</evidence>
<feature type="binding site" evidence="3">
    <location>
        <position position="271"/>
    </location>
    <ligand>
        <name>ATP</name>
        <dbReference type="ChEBI" id="CHEBI:30616"/>
    </ligand>
</feature>